<protein>
    <submittedName>
        <fullName evidence="2 4">Uncharacterized protein</fullName>
    </submittedName>
</protein>
<name>A0A183V5A2_TOXCA</name>
<evidence type="ECO:0000313" key="2">
    <source>
        <dbReference type="EMBL" id="VDM47243.1"/>
    </source>
</evidence>
<evidence type="ECO:0000256" key="1">
    <source>
        <dbReference type="SAM" id="MobiDB-lite"/>
    </source>
</evidence>
<reference evidence="2 3" key="2">
    <citation type="submission" date="2018-11" db="EMBL/GenBank/DDBJ databases">
        <authorList>
            <consortium name="Pathogen Informatics"/>
        </authorList>
    </citation>
    <scope>NUCLEOTIDE SEQUENCE [LARGE SCALE GENOMIC DNA]</scope>
</reference>
<dbReference type="Proteomes" id="UP000050794">
    <property type="component" value="Unassembled WGS sequence"/>
</dbReference>
<dbReference type="AlphaFoldDB" id="A0A183V5A2"/>
<reference evidence="4" key="1">
    <citation type="submission" date="2016-06" db="UniProtKB">
        <authorList>
            <consortium name="WormBaseParasite"/>
        </authorList>
    </citation>
    <scope>IDENTIFICATION</scope>
</reference>
<feature type="compositionally biased region" description="Basic residues" evidence="1">
    <location>
        <begin position="22"/>
        <end position="32"/>
    </location>
</feature>
<sequence>MDVKENVSESSEESDVDDGERKSKKKANRRLGFRPARPAIPIALGRSKRHVAKVDYKFGAYDELIQV</sequence>
<evidence type="ECO:0000313" key="4">
    <source>
        <dbReference type="WBParaSite" id="TCNE_0001592301-mRNA-1"/>
    </source>
</evidence>
<accession>A0A183V5A2</accession>
<dbReference type="EMBL" id="UYWY01023197">
    <property type="protein sequence ID" value="VDM47243.1"/>
    <property type="molecule type" value="Genomic_DNA"/>
</dbReference>
<keyword evidence="3" id="KW-1185">Reference proteome</keyword>
<evidence type="ECO:0000313" key="3">
    <source>
        <dbReference type="Proteomes" id="UP000050794"/>
    </source>
</evidence>
<gene>
    <name evidence="2" type="ORF">TCNE_LOCUS15922</name>
</gene>
<feature type="region of interest" description="Disordered" evidence="1">
    <location>
        <begin position="1"/>
        <end position="33"/>
    </location>
</feature>
<proteinExistence type="predicted"/>
<dbReference type="WBParaSite" id="TCNE_0001592301-mRNA-1">
    <property type="protein sequence ID" value="TCNE_0001592301-mRNA-1"/>
    <property type="gene ID" value="TCNE_0001592301"/>
</dbReference>
<organism evidence="3 4">
    <name type="scientific">Toxocara canis</name>
    <name type="common">Canine roundworm</name>
    <dbReference type="NCBI Taxonomy" id="6265"/>
    <lineage>
        <taxon>Eukaryota</taxon>
        <taxon>Metazoa</taxon>
        <taxon>Ecdysozoa</taxon>
        <taxon>Nematoda</taxon>
        <taxon>Chromadorea</taxon>
        <taxon>Rhabditida</taxon>
        <taxon>Spirurina</taxon>
        <taxon>Ascaridomorpha</taxon>
        <taxon>Ascaridoidea</taxon>
        <taxon>Toxocaridae</taxon>
        <taxon>Toxocara</taxon>
    </lineage>
</organism>